<proteinExistence type="inferred from homology"/>
<keyword evidence="7 8" id="KW-0472">Membrane</keyword>
<dbReference type="GO" id="GO:0005789">
    <property type="term" value="C:endoplasmic reticulum membrane"/>
    <property type="evidence" value="ECO:0007669"/>
    <property type="project" value="UniProtKB-SubCell"/>
</dbReference>
<evidence type="ECO:0000256" key="3">
    <source>
        <dbReference type="ARBA" id="ARBA00022692"/>
    </source>
</evidence>
<keyword evidence="11" id="KW-1185">Reference proteome</keyword>
<dbReference type="InterPro" id="IPR002225">
    <property type="entry name" value="3Beta_OHSteriod_DH/Estase"/>
</dbReference>
<keyword evidence="4 8" id="KW-0256">Endoplasmic reticulum</keyword>
<evidence type="ECO:0000256" key="5">
    <source>
        <dbReference type="ARBA" id="ARBA00022989"/>
    </source>
</evidence>
<dbReference type="GO" id="GO:0006694">
    <property type="term" value="P:steroid biosynthetic process"/>
    <property type="evidence" value="ECO:0007669"/>
    <property type="project" value="InterPro"/>
</dbReference>
<dbReference type="AlphaFoldDB" id="A0AA88RJ07"/>
<evidence type="ECO:0000256" key="4">
    <source>
        <dbReference type="ARBA" id="ARBA00022824"/>
    </source>
</evidence>
<keyword evidence="6" id="KW-0560">Oxidoreductase</keyword>
<evidence type="ECO:0000313" key="11">
    <source>
        <dbReference type="Proteomes" id="UP001187471"/>
    </source>
</evidence>
<evidence type="ECO:0000256" key="7">
    <source>
        <dbReference type="ARBA" id="ARBA00023136"/>
    </source>
</evidence>
<dbReference type="PROSITE" id="PS50845">
    <property type="entry name" value="RETICULON"/>
    <property type="match status" value="1"/>
</dbReference>
<dbReference type="PANTHER" id="PTHR43245:SF51">
    <property type="entry name" value="SHORT CHAIN DEHYDROGENASE_REDUCTASE FAMILY 42E, MEMBER 2"/>
    <property type="match status" value="1"/>
</dbReference>
<feature type="transmembrane region" description="Helical" evidence="8">
    <location>
        <begin position="443"/>
        <end position="462"/>
    </location>
</feature>
<comment type="similarity">
    <text evidence="2">Belongs to the 3-beta-HSD family.</text>
</comment>
<evidence type="ECO:0000256" key="8">
    <source>
        <dbReference type="RuleBase" id="RU363132"/>
    </source>
</evidence>
<dbReference type="GO" id="GO:0016616">
    <property type="term" value="F:oxidoreductase activity, acting on the CH-OH group of donors, NAD or NADP as acceptor"/>
    <property type="evidence" value="ECO:0007669"/>
    <property type="project" value="InterPro"/>
</dbReference>
<keyword evidence="3 8" id="KW-0812">Transmembrane</keyword>
<evidence type="ECO:0000256" key="2">
    <source>
        <dbReference type="ARBA" id="ARBA00009219"/>
    </source>
</evidence>
<comment type="caution">
    <text evidence="10">The sequence shown here is derived from an EMBL/GenBank/DDBJ whole genome shotgun (WGS) entry which is preliminary data.</text>
</comment>
<organism evidence="10 11">
    <name type="scientific">Escallonia rubra</name>
    <dbReference type="NCBI Taxonomy" id="112253"/>
    <lineage>
        <taxon>Eukaryota</taxon>
        <taxon>Viridiplantae</taxon>
        <taxon>Streptophyta</taxon>
        <taxon>Embryophyta</taxon>
        <taxon>Tracheophyta</taxon>
        <taxon>Spermatophyta</taxon>
        <taxon>Magnoliopsida</taxon>
        <taxon>eudicotyledons</taxon>
        <taxon>Gunneridae</taxon>
        <taxon>Pentapetalae</taxon>
        <taxon>asterids</taxon>
        <taxon>campanulids</taxon>
        <taxon>Escalloniales</taxon>
        <taxon>Escalloniaceae</taxon>
        <taxon>Escallonia</taxon>
    </lineage>
</organism>
<reference evidence="10" key="1">
    <citation type="submission" date="2022-12" db="EMBL/GenBank/DDBJ databases">
        <title>Draft genome assemblies for two species of Escallonia (Escalloniales).</title>
        <authorList>
            <person name="Chanderbali A."/>
            <person name="Dervinis C."/>
            <person name="Anghel I."/>
            <person name="Soltis D."/>
            <person name="Soltis P."/>
            <person name="Zapata F."/>
        </authorList>
    </citation>
    <scope>NUCLEOTIDE SEQUENCE</scope>
    <source>
        <strain evidence="10">UCBG92.1500</strain>
        <tissue evidence="10">Leaf</tissue>
    </source>
</reference>
<gene>
    <name evidence="10" type="ORF">RJ640_026582</name>
</gene>
<dbReference type="Pfam" id="PF01073">
    <property type="entry name" value="3Beta_HSD"/>
    <property type="match status" value="1"/>
</dbReference>
<dbReference type="InterPro" id="IPR036291">
    <property type="entry name" value="NAD(P)-bd_dom_sf"/>
</dbReference>
<feature type="domain" description="Reticulon" evidence="9">
    <location>
        <begin position="403"/>
        <end position="607"/>
    </location>
</feature>
<evidence type="ECO:0000256" key="6">
    <source>
        <dbReference type="ARBA" id="ARBA00023002"/>
    </source>
</evidence>
<dbReference type="EMBL" id="JAVXUO010000628">
    <property type="protein sequence ID" value="KAK2990694.1"/>
    <property type="molecule type" value="Genomic_DNA"/>
</dbReference>
<name>A0AA88RJ07_9ASTE</name>
<sequence length="607" mass="66962">MPVDDHQLRTCVVLGGRGFVGRHLVHRLLELGNWTVRVADSAQSLQLGPSEHDSFLSHALSTGPIEGSSVVFYTEDADSSADSRRSDFYLCYTIVVQGAKNVINACRECKVKRLIYNSTTDVVSDGSHDICNGDASVPYASTFDNMWSDIKAQAEALVLFANHIDGLLTCALRPSNVFGPGDKHLVPFLVDIAKSGWLRFIIGSGESMSDFTYVENAAHALVCAEEALCSQMVSVSGKVFFITNTESMKFWDFGSLILEGLGYQRPMFKFSTTMVQYISLLLKQVHSRMNPGRHNHFESVQNIIRLASCTRTFNCSAAEKHIGYTPVVSLERLRLLKEAAAMVVEGGAATVAATVVEGDDAGLEGITATIESFSHLAKDSSNARYREFDEQSKVEKLLGSGKVADILLWRDEKISFTYFLALVVLYYWFFLCGRTFVSSTAKLLLLATVALSGYSLFPSKVFGLSVPRLSSSCFEISEKDMQITSTAIANIWSGVSHLTISLSRGEDWNIFLKVAASLYFLKSIVAHFLTESVVFALVLSFTLFFVYEQYEEEIDRIVEVLCNNTREAIKSSLRILPVSVTSLLPGCEMSHESGMAYCNEGSRISDS</sequence>
<feature type="transmembrane region" description="Helical" evidence="8">
    <location>
        <begin position="414"/>
        <end position="431"/>
    </location>
</feature>
<evidence type="ECO:0000256" key="1">
    <source>
        <dbReference type="ARBA" id="ARBA00004477"/>
    </source>
</evidence>
<dbReference type="Proteomes" id="UP001187471">
    <property type="component" value="Unassembled WGS sequence"/>
</dbReference>
<keyword evidence="5 8" id="KW-1133">Transmembrane helix</keyword>
<dbReference type="InterPro" id="IPR003388">
    <property type="entry name" value="Reticulon"/>
</dbReference>
<dbReference type="InterPro" id="IPR050177">
    <property type="entry name" value="Lipid_A_modif_metabolic_enz"/>
</dbReference>
<comment type="subcellular location">
    <subcellularLocation>
        <location evidence="1 8">Endoplasmic reticulum membrane</location>
        <topology evidence="1 8">Multi-pass membrane protein</topology>
    </subcellularLocation>
</comment>
<feature type="transmembrane region" description="Helical" evidence="8">
    <location>
        <begin position="524"/>
        <end position="547"/>
    </location>
</feature>
<evidence type="ECO:0000313" key="10">
    <source>
        <dbReference type="EMBL" id="KAK2990694.1"/>
    </source>
</evidence>
<evidence type="ECO:0000259" key="9">
    <source>
        <dbReference type="PROSITE" id="PS50845"/>
    </source>
</evidence>
<accession>A0AA88RJ07</accession>
<dbReference type="SUPFAM" id="SSF51735">
    <property type="entry name" value="NAD(P)-binding Rossmann-fold domains"/>
    <property type="match status" value="1"/>
</dbReference>
<dbReference type="PANTHER" id="PTHR43245">
    <property type="entry name" value="BIFUNCTIONAL POLYMYXIN RESISTANCE PROTEIN ARNA"/>
    <property type="match status" value="1"/>
</dbReference>
<dbReference type="Pfam" id="PF02453">
    <property type="entry name" value="Reticulon"/>
    <property type="match status" value="1"/>
</dbReference>
<dbReference type="Gene3D" id="3.40.50.720">
    <property type="entry name" value="NAD(P)-binding Rossmann-like Domain"/>
    <property type="match status" value="1"/>
</dbReference>
<protein>
    <recommendedName>
        <fullName evidence="8">Reticulon-like protein</fullName>
    </recommendedName>
</protein>